<comment type="caution">
    <text evidence="1">The sequence shown here is derived from an EMBL/GenBank/DDBJ whole genome shotgun (WGS) entry which is preliminary data.</text>
</comment>
<dbReference type="InterPro" id="IPR011989">
    <property type="entry name" value="ARM-like"/>
</dbReference>
<evidence type="ECO:0008006" key="3">
    <source>
        <dbReference type="Google" id="ProtNLM"/>
    </source>
</evidence>
<organism evidence="1 2">
    <name type="scientific">Nocardia lasii</name>
    <dbReference type="NCBI Taxonomy" id="1616107"/>
    <lineage>
        <taxon>Bacteria</taxon>
        <taxon>Bacillati</taxon>
        <taxon>Actinomycetota</taxon>
        <taxon>Actinomycetes</taxon>
        <taxon>Mycobacteriales</taxon>
        <taxon>Nocardiaceae</taxon>
        <taxon>Nocardia</taxon>
    </lineage>
</organism>
<evidence type="ECO:0000313" key="1">
    <source>
        <dbReference type="EMBL" id="MFC6011790.1"/>
    </source>
</evidence>
<dbReference type="SUPFAM" id="SSF48371">
    <property type="entry name" value="ARM repeat"/>
    <property type="match status" value="1"/>
</dbReference>
<proteinExistence type="predicted"/>
<dbReference type="CDD" id="cd20694">
    <property type="entry name" value="CdiI_Ct-like"/>
    <property type="match status" value="1"/>
</dbReference>
<protein>
    <recommendedName>
        <fullName evidence="3">HEAT repeat domain-containing protein</fullName>
    </recommendedName>
</protein>
<dbReference type="Proteomes" id="UP001596223">
    <property type="component" value="Unassembled WGS sequence"/>
</dbReference>
<evidence type="ECO:0000313" key="2">
    <source>
        <dbReference type="Proteomes" id="UP001596223"/>
    </source>
</evidence>
<dbReference type="Gene3D" id="1.25.10.10">
    <property type="entry name" value="Leucine-rich Repeat Variant"/>
    <property type="match status" value="1"/>
</dbReference>
<reference evidence="2" key="1">
    <citation type="journal article" date="2019" name="Int. J. Syst. Evol. Microbiol.">
        <title>The Global Catalogue of Microorganisms (GCM) 10K type strain sequencing project: providing services to taxonomists for standard genome sequencing and annotation.</title>
        <authorList>
            <consortium name="The Broad Institute Genomics Platform"/>
            <consortium name="The Broad Institute Genome Sequencing Center for Infectious Disease"/>
            <person name="Wu L."/>
            <person name="Ma J."/>
        </authorList>
    </citation>
    <scope>NUCLEOTIDE SEQUENCE [LARGE SCALE GENOMIC DNA]</scope>
    <source>
        <strain evidence="2">CCUG 36956</strain>
    </source>
</reference>
<accession>A0ABW1JRX2</accession>
<dbReference type="EMBL" id="JBHSQN010000007">
    <property type="protein sequence ID" value="MFC6011790.1"/>
    <property type="molecule type" value="Genomic_DNA"/>
</dbReference>
<dbReference type="InterPro" id="IPR016024">
    <property type="entry name" value="ARM-type_fold"/>
</dbReference>
<gene>
    <name evidence="1" type="ORF">ACFP3H_12075</name>
</gene>
<dbReference type="InterPro" id="IPR049796">
    <property type="entry name" value="CdiI_Ct-like"/>
</dbReference>
<sequence length="110" mass="11786">MRYEEPEPIDRAAAIVMLESGDAEQAESAIIQLALSDPDGNWVILQALRLLKSRIGSVRATAATAIGHVARIHGSVDKDTVLPALHALMTDPETAGRAEDALDDIEIFAK</sequence>
<dbReference type="RefSeq" id="WP_378604124.1">
    <property type="nucleotide sequence ID" value="NZ_JBHSQN010000007.1"/>
</dbReference>
<name>A0ABW1JRX2_9NOCA</name>
<keyword evidence="2" id="KW-1185">Reference proteome</keyword>